<feature type="domain" description="PAS" evidence="12">
    <location>
        <begin position="774"/>
        <end position="846"/>
    </location>
</feature>
<dbReference type="NCBIfam" id="TIGR00229">
    <property type="entry name" value="sensory_box"/>
    <property type="match status" value="4"/>
</dbReference>
<dbReference type="Gene3D" id="3.30.565.10">
    <property type="entry name" value="Histidine kinase-like ATPase, C-terminal domain"/>
    <property type="match status" value="1"/>
</dbReference>
<dbReference type="InterPro" id="IPR016132">
    <property type="entry name" value="Phyto_chromo_attachment"/>
</dbReference>
<dbReference type="CDD" id="cd17546">
    <property type="entry name" value="REC_hyHK_CKI1_RcsC-like"/>
    <property type="match status" value="1"/>
</dbReference>
<comment type="catalytic activity">
    <reaction evidence="1">
        <text>ATP + protein L-histidine = ADP + protein N-phospho-L-histidine.</text>
        <dbReference type="EC" id="2.7.13.3"/>
    </reaction>
</comment>
<dbReference type="CDD" id="cd00130">
    <property type="entry name" value="PAS"/>
    <property type="match status" value="4"/>
</dbReference>
<dbReference type="Gene3D" id="3.30.450.20">
    <property type="entry name" value="PAS domain"/>
    <property type="match status" value="4"/>
</dbReference>
<dbReference type="Gene3D" id="3.30.450.40">
    <property type="match status" value="1"/>
</dbReference>
<dbReference type="InterPro" id="IPR036890">
    <property type="entry name" value="HATPase_C_sf"/>
</dbReference>
<reference evidence="14 15" key="1">
    <citation type="journal article" date="2020" name="ISME J.">
        <title>Comparative genomics reveals insights into cyanobacterial evolution and habitat adaptation.</title>
        <authorList>
            <person name="Chen M.Y."/>
            <person name="Teng W.K."/>
            <person name="Zhao L."/>
            <person name="Hu C.X."/>
            <person name="Zhou Y.K."/>
            <person name="Han B.P."/>
            <person name="Song L.R."/>
            <person name="Shu W.S."/>
        </authorList>
    </citation>
    <scope>NUCLEOTIDE SEQUENCE [LARGE SCALE GENOMIC DNA]</scope>
    <source>
        <strain evidence="14 15">FACHB-1050</strain>
    </source>
</reference>
<dbReference type="InterPro" id="IPR003661">
    <property type="entry name" value="HisK_dim/P_dom"/>
</dbReference>
<dbReference type="PROSITE" id="PS50109">
    <property type="entry name" value="HIS_KIN"/>
    <property type="match status" value="1"/>
</dbReference>
<dbReference type="Pfam" id="PF08448">
    <property type="entry name" value="PAS_4"/>
    <property type="match status" value="1"/>
</dbReference>
<dbReference type="SMART" id="SM00091">
    <property type="entry name" value="PAS"/>
    <property type="match status" value="4"/>
</dbReference>
<feature type="domain" description="Histidine kinase" evidence="10">
    <location>
        <begin position="921"/>
        <end position="1161"/>
    </location>
</feature>
<evidence type="ECO:0000256" key="3">
    <source>
        <dbReference type="ARBA" id="ARBA00012438"/>
    </source>
</evidence>
<dbReference type="Pfam" id="PF01590">
    <property type="entry name" value="GAF"/>
    <property type="match status" value="1"/>
</dbReference>
<sequence>MTNQLSQTVTLLIVDDSESDRVTYLRYLQLDSENTYNIIETEMLEEGLEMWRSQQPDIVLIDLNLPDGDGLEFLEAINVDNARDRVPVIMLTGQGNEKMAVNAMKLGAADYFVKGDITAKSLTTTVKQVLRETLLSQQLRRSQQQQILISEIALRIRESLNLEDISNAIVKEVRQFINADRATIYKFTPDMSGTIVAEDIVSPWLPCLNMQVEDTCFLENLGGAYREGMFFVANDIYAANLTDCHIKLLERFQVRANLVVPILLPSVEQQTTLWGLLILHQCSAPRIWQESDIQLLQQLSVQLAIGIKQAIAYQQVQTELTERKRVELSLLEHQAELEERNNLLEITSADLECSVEELRVTTEDLIAQHRQLEYEQIRYQNLFNFAPDGYLVTDITGRIGEANQAILDLLAISHESILGKLFSSFIDSDHVELFYNQFTALLSQNKLEVTWELIIAPCRGKPFPAEIVATKNISSDSNNVQLLWIVRDISDRKRAEQTLQQLNQSLETKVAERTQELGQVNQLLQTVLDSFPLAVFWKDRKAILLGCNQLFATIYGVNSPSELIGKSTFEVCCNQDEALNYIVDDQLVMESGIAKLNIEEPITMPSGEQQWLQTNKIPLRNADGNVIGVMGTFQDISDRKRAEIALQRSEDRFRRMFDSSVVGMLFADFQGHITDANDRFLEMLGYTREDFQTGAIDWMAMTPPEYLEKDYACMEDLIKYRQIDPWEKEYYRKDGSRIPIIIGAALLHGTDNETICVILDISDRKNAEAVLRASDQRWQFALESVGDGIWDWNAQTNEVFFSQQWKALLGYADDEIENRFESWENLVHPDDIAQSYEDINKCLNRETLFYENEHRLRCKDGSYKWILARGRVFEWDVNGHALRMMGTHTDLSARKQAEAQLKHINEELLRATKLKDEFLANMSHELRTPLNSILGISESLQEEILGSLNETQLKAIATVESSGEHLLSLINDVLDLSKISAGMIELDIESVSVINLCSSSLVFIKQQAFNKRIQIHSSIPPLIDNININIDERRIKQVLINLLTNAVKFTPNEGRITLLLAVGSGHTWQGEATISQRLRDMSSPMIVFQIVDTGIGITPNDLQRLFQPFVQIDSALNRQYEGTGLGLALVKQIVELHGGQVTAESEVGKGSCFTFALPYVPSQPIASKSKPISTDLQDSLPRDVQPENAIAPLILLAEDNEANIQTFISYLNAINYRVIVAKNGEEAVTLAKENSPDIILMDVQMPIMDGLEATKQIRRDPNLINTPIIALTALAMEGDRDRCLAAGANEYLSKPIKLKQLATVIQQLLSSL</sequence>
<dbReference type="Gene3D" id="1.10.287.130">
    <property type="match status" value="1"/>
</dbReference>
<dbReference type="SUPFAM" id="SSF55874">
    <property type="entry name" value="ATPase domain of HSP90 chaperone/DNA topoisomerase II/histidine kinase"/>
    <property type="match status" value="1"/>
</dbReference>
<dbReference type="InterPro" id="IPR013656">
    <property type="entry name" value="PAS_4"/>
</dbReference>
<evidence type="ECO:0000256" key="2">
    <source>
        <dbReference type="ARBA" id="ARBA00006402"/>
    </source>
</evidence>
<dbReference type="SMART" id="SM00387">
    <property type="entry name" value="HATPase_c"/>
    <property type="match status" value="1"/>
</dbReference>
<dbReference type="PROSITE" id="PS50113">
    <property type="entry name" value="PAC"/>
    <property type="match status" value="3"/>
</dbReference>
<protein>
    <recommendedName>
        <fullName evidence="3">histidine kinase</fullName>
        <ecNumber evidence="3">2.7.13.3</ecNumber>
    </recommendedName>
</protein>
<dbReference type="SUPFAM" id="SSF52172">
    <property type="entry name" value="CheY-like"/>
    <property type="match status" value="2"/>
</dbReference>
<evidence type="ECO:0000313" key="14">
    <source>
        <dbReference type="EMBL" id="MBD2318939.1"/>
    </source>
</evidence>
<dbReference type="InterPro" id="IPR011006">
    <property type="entry name" value="CheY-like_superfamily"/>
</dbReference>
<dbReference type="CDD" id="cd00082">
    <property type="entry name" value="HisKA"/>
    <property type="match status" value="1"/>
</dbReference>
<dbReference type="Gene3D" id="3.40.50.2300">
    <property type="match status" value="2"/>
</dbReference>
<dbReference type="InterPro" id="IPR004358">
    <property type="entry name" value="Sig_transdc_His_kin-like_C"/>
</dbReference>
<name>A0ABR8CDY0_9CYAN</name>
<feature type="modified residue" description="4-aspartylphosphate" evidence="8">
    <location>
        <position position="1242"/>
    </location>
</feature>
<keyword evidence="4 8" id="KW-0597">Phosphoprotein</keyword>
<proteinExistence type="inferred from homology"/>
<dbReference type="PROSITE" id="PS50046">
    <property type="entry name" value="PHYTOCHROME_2"/>
    <property type="match status" value="1"/>
</dbReference>
<dbReference type="Proteomes" id="UP000618445">
    <property type="component" value="Unassembled WGS sequence"/>
</dbReference>
<dbReference type="Pfam" id="PF13426">
    <property type="entry name" value="PAS_9"/>
    <property type="match status" value="1"/>
</dbReference>
<dbReference type="PANTHER" id="PTHR43047:SF63">
    <property type="entry name" value="HISTIDINE KINASE"/>
    <property type="match status" value="1"/>
</dbReference>
<dbReference type="SMART" id="SM00448">
    <property type="entry name" value="REC"/>
    <property type="match status" value="2"/>
</dbReference>
<comment type="similarity">
    <text evidence="2">In the N-terminal section; belongs to the phytochrome family.</text>
</comment>
<dbReference type="Pfam" id="PF00989">
    <property type="entry name" value="PAS"/>
    <property type="match status" value="1"/>
</dbReference>
<dbReference type="InterPro" id="IPR003018">
    <property type="entry name" value="GAF"/>
</dbReference>
<keyword evidence="15" id="KW-1185">Reference proteome</keyword>
<accession>A0ABR8CDY0</accession>
<dbReference type="Pfam" id="PF00072">
    <property type="entry name" value="Response_reg"/>
    <property type="match status" value="2"/>
</dbReference>
<evidence type="ECO:0000313" key="15">
    <source>
        <dbReference type="Proteomes" id="UP000618445"/>
    </source>
</evidence>
<dbReference type="PANTHER" id="PTHR43047">
    <property type="entry name" value="TWO-COMPONENT HISTIDINE PROTEIN KINASE"/>
    <property type="match status" value="1"/>
</dbReference>
<dbReference type="Pfam" id="PF02518">
    <property type="entry name" value="HATPase_c"/>
    <property type="match status" value="1"/>
</dbReference>
<dbReference type="SMART" id="SM00086">
    <property type="entry name" value="PAC"/>
    <property type="match status" value="4"/>
</dbReference>
<dbReference type="EMBL" id="JACJQY010000038">
    <property type="protein sequence ID" value="MBD2318939.1"/>
    <property type="molecule type" value="Genomic_DNA"/>
</dbReference>
<feature type="domain" description="Response regulatory" evidence="11">
    <location>
        <begin position="10"/>
        <end position="129"/>
    </location>
</feature>
<dbReference type="Pfam" id="PF00512">
    <property type="entry name" value="HisKA"/>
    <property type="match status" value="1"/>
</dbReference>
<dbReference type="CDD" id="cd16922">
    <property type="entry name" value="HATPase_EvgS-ArcB-TorS-like"/>
    <property type="match status" value="1"/>
</dbReference>
<evidence type="ECO:0000256" key="7">
    <source>
        <dbReference type="ARBA" id="ARBA00023012"/>
    </source>
</evidence>
<dbReference type="RefSeq" id="WP_190580375.1">
    <property type="nucleotide sequence ID" value="NZ_CAWPQU010000032.1"/>
</dbReference>
<evidence type="ECO:0000259" key="12">
    <source>
        <dbReference type="PROSITE" id="PS50112"/>
    </source>
</evidence>
<dbReference type="InterPro" id="IPR001610">
    <property type="entry name" value="PAC"/>
</dbReference>
<keyword evidence="5" id="KW-0808">Transferase</keyword>
<evidence type="ECO:0000259" key="10">
    <source>
        <dbReference type="PROSITE" id="PS50109"/>
    </source>
</evidence>
<feature type="domain" description="PAC" evidence="13">
    <location>
        <begin position="596"/>
        <end position="648"/>
    </location>
</feature>
<dbReference type="InterPro" id="IPR003594">
    <property type="entry name" value="HATPase_dom"/>
</dbReference>
<dbReference type="PROSITE" id="PS50110">
    <property type="entry name" value="RESPONSE_REGULATORY"/>
    <property type="match status" value="2"/>
</dbReference>
<dbReference type="Pfam" id="PF08447">
    <property type="entry name" value="PAS_3"/>
    <property type="match status" value="1"/>
</dbReference>
<organism evidence="14 15">
    <name type="scientific">Phormidium tenue FACHB-1050</name>
    <dbReference type="NCBI Taxonomy" id="2692857"/>
    <lineage>
        <taxon>Bacteria</taxon>
        <taxon>Bacillati</taxon>
        <taxon>Cyanobacteriota</taxon>
        <taxon>Cyanophyceae</taxon>
        <taxon>Oscillatoriophycideae</taxon>
        <taxon>Oscillatoriales</taxon>
        <taxon>Oscillatoriaceae</taxon>
        <taxon>Phormidium</taxon>
    </lineage>
</organism>
<feature type="domain" description="PAS" evidence="12">
    <location>
        <begin position="375"/>
        <end position="445"/>
    </location>
</feature>
<dbReference type="InterPro" id="IPR000014">
    <property type="entry name" value="PAS"/>
</dbReference>
<evidence type="ECO:0000256" key="8">
    <source>
        <dbReference type="PROSITE-ProRule" id="PRU00169"/>
    </source>
</evidence>
<evidence type="ECO:0000256" key="5">
    <source>
        <dbReference type="ARBA" id="ARBA00022679"/>
    </source>
</evidence>
<comment type="caution">
    <text evidence="14">The sequence shown here is derived from an EMBL/GenBank/DDBJ whole genome shotgun (WGS) entry which is preliminary data.</text>
</comment>
<evidence type="ECO:0000259" key="11">
    <source>
        <dbReference type="PROSITE" id="PS50110"/>
    </source>
</evidence>
<feature type="domain" description="PAC" evidence="13">
    <location>
        <begin position="850"/>
        <end position="903"/>
    </location>
</feature>
<dbReference type="InterPro" id="IPR013767">
    <property type="entry name" value="PAS_fold"/>
</dbReference>
<dbReference type="PRINTS" id="PR00344">
    <property type="entry name" value="BCTRLSENSOR"/>
</dbReference>
<evidence type="ECO:0000256" key="1">
    <source>
        <dbReference type="ARBA" id="ARBA00000085"/>
    </source>
</evidence>
<dbReference type="SUPFAM" id="SSF55785">
    <property type="entry name" value="PYP-like sensor domain (PAS domain)"/>
    <property type="match status" value="4"/>
</dbReference>
<feature type="domain" description="Phytochrome chromophore attachment site" evidence="9">
    <location>
        <begin position="161"/>
        <end position="302"/>
    </location>
</feature>
<feature type="domain" description="PAC" evidence="13">
    <location>
        <begin position="449"/>
        <end position="501"/>
    </location>
</feature>
<feature type="domain" description="PAS" evidence="12">
    <location>
        <begin position="649"/>
        <end position="691"/>
    </location>
</feature>
<dbReference type="InterPro" id="IPR013655">
    <property type="entry name" value="PAS_fold_3"/>
</dbReference>
<dbReference type="InterPro" id="IPR035965">
    <property type="entry name" value="PAS-like_dom_sf"/>
</dbReference>
<dbReference type="InterPro" id="IPR005467">
    <property type="entry name" value="His_kinase_dom"/>
</dbReference>
<keyword evidence="6" id="KW-0418">Kinase</keyword>
<gene>
    <name evidence="14" type="ORF">H6G05_19065</name>
</gene>
<feature type="domain" description="Response regulatory" evidence="11">
    <location>
        <begin position="1193"/>
        <end position="1309"/>
    </location>
</feature>
<evidence type="ECO:0000259" key="13">
    <source>
        <dbReference type="PROSITE" id="PS50113"/>
    </source>
</evidence>
<evidence type="ECO:0000259" key="9">
    <source>
        <dbReference type="PROSITE" id="PS50046"/>
    </source>
</evidence>
<evidence type="ECO:0000256" key="6">
    <source>
        <dbReference type="ARBA" id="ARBA00022777"/>
    </source>
</evidence>
<dbReference type="SUPFAM" id="SSF55781">
    <property type="entry name" value="GAF domain-like"/>
    <property type="match status" value="1"/>
</dbReference>
<evidence type="ECO:0000256" key="4">
    <source>
        <dbReference type="ARBA" id="ARBA00022553"/>
    </source>
</evidence>
<dbReference type="InterPro" id="IPR036097">
    <property type="entry name" value="HisK_dim/P_sf"/>
</dbReference>
<keyword evidence="7" id="KW-0902">Two-component regulatory system</keyword>
<dbReference type="EC" id="2.7.13.3" evidence="3"/>
<dbReference type="SMART" id="SM00065">
    <property type="entry name" value="GAF"/>
    <property type="match status" value="1"/>
</dbReference>
<dbReference type="PROSITE" id="PS50112">
    <property type="entry name" value="PAS"/>
    <property type="match status" value="3"/>
</dbReference>
<dbReference type="SUPFAM" id="SSF47384">
    <property type="entry name" value="Homodimeric domain of signal transducing histidine kinase"/>
    <property type="match status" value="1"/>
</dbReference>
<dbReference type="InterPro" id="IPR000700">
    <property type="entry name" value="PAS-assoc_C"/>
</dbReference>
<feature type="modified residue" description="4-aspartylphosphate" evidence="8">
    <location>
        <position position="62"/>
    </location>
</feature>
<dbReference type="InterPro" id="IPR029016">
    <property type="entry name" value="GAF-like_dom_sf"/>
</dbReference>
<dbReference type="SMART" id="SM00388">
    <property type="entry name" value="HisKA"/>
    <property type="match status" value="1"/>
</dbReference>
<dbReference type="InterPro" id="IPR001789">
    <property type="entry name" value="Sig_transdc_resp-reg_receiver"/>
</dbReference>